<gene>
    <name evidence="2" type="ORF">TBK1r_50730</name>
</gene>
<proteinExistence type="predicted"/>
<dbReference type="Pfam" id="PF12728">
    <property type="entry name" value="HTH_17"/>
    <property type="match status" value="1"/>
</dbReference>
<evidence type="ECO:0000259" key="1">
    <source>
        <dbReference type="Pfam" id="PF12728"/>
    </source>
</evidence>
<dbReference type="NCBIfam" id="TIGR01764">
    <property type="entry name" value="excise"/>
    <property type="match status" value="1"/>
</dbReference>
<keyword evidence="3" id="KW-1185">Reference proteome</keyword>
<name>A0ABX5XVJ8_9BACT</name>
<dbReference type="RefSeq" id="WP_419580345.1">
    <property type="nucleotide sequence ID" value="NZ_CP036432.1"/>
</dbReference>
<sequence length="90" mass="9608">MNTKATLIESVAPSELVDAITEKVLNELRPMLEQSATPLAVDGDEMARLAGVSRVTIDRAVSAGKIPSFTVGRLRRFEPAKVIAAMAGEQ</sequence>
<organism evidence="2 3">
    <name type="scientific">Stieleria magnilauensis</name>
    <dbReference type="NCBI Taxonomy" id="2527963"/>
    <lineage>
        <taxon>Bacteria</taxon>
        <taxon>Pseudomonadati</taxon>
        <taxon>Planctomycetota</taxon>
        <taxon>Planctomycetia</taxon>
        <taxon>Pirellulales</taxon>
        <taxon>Pirellulaceae</taxon>
        <taxon>Stieleria</taxon>
    </lineage>
</organism>
<evidence type="ECO:0000313" key="2">
    <source>
        <dbReference type="EMBL" id="QDV86055.1"/>
    </source>
</evidence>
<dbReference type="InterPro" id="IPR010093">
    <property type="entry name" value="SinI_DNA-bd"/>
</dbReference>
<protein>
    <recommendedName>
        <fullName evidence="1">Helix-turn-helix domain-containing protein</fullName>
    </recommendedName>
</protein>
<feature type="domain" description="Helix-turn-helix" evidence="1">
    <location>
        <begin position="44"/>
        <end position="85"/>
    </location>
</feature>
<dbReference type="InterPro" id="IPR041657">
    <property type="entry name" value="HTH_17"/>
</dbReference>
<dbReference type="Proteomes" id="UP000318081">
    <property type="component" value="Chromosome"/>
</dbReference>
<evidence type="ECO:0000313" key="3">
    <source>
        <dbReference type="Proteomes" id="UP000318081"/>
    </source>
</evidence>
<accession>A0ABX5XVJ8</accession>
<dbReference type="EMBL" id="CP036432">
    <property type="protein sequence ID" value="QDV86055.1"/>
    <property type="molecule type" value="Genomic_DNA"/>
</dbReference>
<reference evidence="2 3" key="1">
    <citation type="submission" date="2019-02" db="EMBL/GenBank/DDBJ databases">
        <title>Deep-cultivation of Planctomycetes and their phenomic and genomic characterization uncovers novel biology.</title>
        <authorList>
            <person name="Wiegand S."/>
            <person name="Jogler M."/>
            <person name="Boedeker C."/>
            <person name="Pinto D."/>
            <person name="Vollmers J."/>
            <person name="Rivas-Marin E."/>
            <person name="Kohn T."/>
            <person name="Peeters S.H."/>
            <person name="Heuer A."/>
            <person name="Rast P."/>
            <person name="Oberbeckmann S."/>
            <person name="Bunk B."/>
            <person name="Jeske O."/>
            <person name="Meyerdierks A."/>
            <person name="Storesund J.E."/>
            <person name="Kallscheuer N."/>
            <person name="Luecker S."/>
            <person name="Lage O.M."/>
            <person name="Pohl T."/>
            <person name="Merkel B.J."/>
            <person name="Hornburger P."/>
            <person name="Mueller R.-W."/>
            <person name="Bruemmer F."/>
            <person name="Labrenz M."/>
            <person name="Spormann A.M."/>
            <person name="Op den Camp H."/>
            <person name="Overmann J."/>
            <person name="Amann R."/>
            <person name="Jetten M.S.M."/>
            <person name="Mascher T."/>
            <person name="Medema M.H."/>
            <person name="Devos D.P."/>
            <person name="Kaster A.-K."/>
            <person name="Ovreas L."/>
            <person name="Rohde M."/>
            <person name="Galperin M.Y."/>
            <person name="Jogler C."/>
        </authorList>
    </citation>
    <scope>NUCLEOTIDE SEQUENCE [LARGE SCALE GENOMIC DNA]</scope>
    <source>
        <strain evidence="2 3">TBK1r</strain>
    </source>
</reference>